<dbReference type="EMBL" id="JASWER010000023">
    <property type="protein sequence ID" value="MDL5378322.1"/>
    <property type="molecule type" value="Genomic_DNA"/>
</dbReference>
<gene>
    <name evidence="1" type="ORF">QR695_15090</name>
</gene>
<proteinExistence type="predicted"/>
<name>A0ABT7MSY2_9BACL</name>
<evidence type="ECO:0000313" key="2">
    <source>
        <dbReference type="Proteomes" id="UP001230807"/>
    </source>
</evidence>
<organism evidence="1 2">
    <name type="scientific">Exiguobacterium mexicanum</name>
    <dbReference type="NCBI Taxonomy" id="340146"/>
    <lineage>
        <taxon>Bacteria</taxon>
        <taxon>Bacillati</taxon>
        <taxon>Bacillota</taxon>
        <taxon>Bacilli</taxon>
        <taxon>Bacillales</taxon>
        <taxon>Bacillales Family XII. Incertae Sedis</taxon>
        <taxon>Exiguobacterium</taxon>
    </lineage>
</organism>
<dbReference type="Proteomes" id="UP001230807">
    <property type="component" value="Unassembled WGS sequence"/>
</dbReference>
<comment type="caution">
    <text evidence="1">The sequence shown here is derived from an EMBL/GenBank/DDBJ whole genome shotgun (WGS) entry which is preliminary data.</text>
</comment>
<evidence type="ECO:0000313" key="1">
    <source>
        <dbReference type="EMBL" id="MDL5378322.1"/>
    </source>
</evidence>
<dbReference type="RefSeq" id="WP_235420268.1">
    <property type="nucleotide sequence ID" value="NZ_CP183077.1"/>
</dbReference>
<sequence>MKDHGHHHMKNLTGNEVSVEAKYEFGKISIELKDQHQQAPELEVSHEKEFHLILVNEDLTEYRHLHPFKKGEGRFEQPVQLEAGAYKLFVDIQPKGLAYQVKPVHLQIDHQSSSSIESSLKVDERLTKTIEGHTVELSIDSLKAHVPTVFSYDTKESNPEPYLGALGHVVILDEAGEQFIHVHPSSHDTTEFETVFHKPGLYKVWAEFQFHGTVHTYPFVIRVSD</sequence>
<accession>A0ABT7MSY2</accession>
<reference evidence="1 2" key="1">
    <citation type="submission" date="2023-06" db="EMBL/GenBank/DDBJ databases">
        <title>Influencing factors and mechanism of Cr(VI) reduction by facultative anaerobic Exiguobacterium sp. PY14.</title>
        <authorList>
            <person name="Zou L."/>
        </authorList>
    </citation>
    <scope>NUCLEOTIDE SEQUENCE [LARGE SCALE GENOMIC DNA]</scope>
    <source>
        <strain evidence="1 2">PY14</strain>
    </source>
</reference>
<evidence type="ECO:0008006" key="3">
    <source>
        <dbReference type="Google" id="ProtNLM"/>
    </source>
</evidence>
<keyword evidence="2" id="KW-1185">Reference proteome</keyword>
<protein>
    <recommendedName>
        <fullName evidence="3">Secreted protein</fullName>
    </recommendedName>
</protein>